<dbReference type="EMBL" id="JABEZZ010000003">
    <property type="protein sequence ID" value="MBA0582282.1"/>
    <property type="molecule type" value="Genomic_DNA"/>
</dbReference>
<gene>
    <name evidence="1" type="ORF">Gorai_024433</name>
</gene>
<accession>A0A7J8NZV1</accession>
<protein>
    <recommendedName>
        <fullName evidence="3">RNase H type-1 domain-containing protein</fullName>
    </recommendedName>
</protein>
<evidence type="ECO:0000313" key="1">
    <source>
        <dbReference type="EMBL" id="MBA0582282.1"/>
    </source>
</evidence>
<organism evidence="1 2">
    <name type="scientific">Gossypium raimondii</name>
    <name type="common">Peruvian cotton</name>
    <name type="synonym">Gossypium klotzschianum subsp. raimondii</name>
    <dbReference type="NCBI Taxonomy" id="29730"/>
    <lineage>
        <taxon>Eukaryota</taxon>
        <taxon>Viridiplantae</taxon>
        <taxon>Streptophyta</taxon>
        <taxon>Embryophyta</taxon>
        <taxon>Tracheophyta</taxon>
        <taxon>Spermatophyta</taxon>
        <taxon>Magnoliopsida</taxon>
        <taxon>eudicotyledons</taxon>
        <taxon>Gunneridae</taxon>
        <taxon>Pentapetalae</taxon>
        <taxon>rosids</taxon>
        <taxon>malvids</taxon>
        <taxon>Malvales</taxon>
        <taxon>Malvaceae</taxon>
        <taxon>Malvoideae</taxon>
        <taxon>Gossypium</taxon>
    </lineage>
</organism>
<dbReference type="Proteomes" id="UP000593578">
    <property type="component" value="Unassembled WGS sequence"/>
</dbReference>
<name>A0A7J8NZV1_GOSRA</name>
<evidence type="ECO:0008006" key="3">
    <source>
        <dbReference type="Google" id="ProtNLM"/>
    </source>
</evidence>
<proteinExistence type="predicted"/>
<dbReference type="AlphaFoldDB" id="A0A7J8NZV1"/>
<evidence type="ECO:0000313" key="2">
    <source>
        <dbReference type="Proteomes" id="UP000593578"/>
    </source>
</evidence>
<comment type="caution">
    <text evidence="1">The sequence shown here is derived from an EMBL/GenBank/DDBJ whole genome shotgun (WGS) entry which is preliminary data.</text>
</comment>
<reference evidence="1 2" key="1">
    <citation type="journal article" date="2019" name="Genome Biol. Evol.">
        <title>Insights into the evolution of the New World diploid cottons (Gossypium, subgenus Houzingenia) based on genome sequencing.</title>
        <authorList>
            <person name="Grover C.E."/>
            <person name="Arick M.A. 2nd"/>
            <person name="Thrash A."/>
            <person name="Conover J.L."/>
            <person name="Sanders W.S."/>
            <person name="Peterson D.G."/>
            <person name="Frelichowski J.E."/>
            <person name="Scheffler J.A."/>
            <person name="Scheffler B.E."/>
            <person name="Wendel J.F."/>
        </authorList>
    </citation>
    <scope>NUCLEOTIDE SEQUENCE [LARGE SCALE GENOMIC DNA]</scope>
    <source>
        <strain evidence="1">8</strain>
        <tissue evidence="1">Leaf</tissue>
    </source>
</reference>
<sequence>MGDKRISLRTVLASGNWKNIPAKGVAWVPRFEDYRLQNNENIFDNMEMLHEFYPNTQGSTIFLLVKPREVERWKPPEIPFVKINFDVAYNKEEHRSCSGIVVRDSKGKILGSRVIKMCVLLRFLLQRLLHVFKGFKWGWIWGLWL</sequence>